<evidence type="ECO:0000256" key="6">
    <source>
        <dbReference type="ARBA" id="ARBA00023010"/>
    </source>
</evidence>
<comment type="function">
    <text evidence="10">Mitochondrial intermembrane chaperone that participates in the import and insertion of some multi-pass transmembrane proteins into the mitochondrial inner membrane. Also required for the transfer of beta-barrel precursors from the TOM complex to the sorting and assembly machinery (SAM complex) of the outer membrane. Acts as a chaperone-like protein that protects the hydrophobic precursors from aggregation and guide them through the mitochondrial intermembrane space.</text>
</comment>
<evidence type="ECO:0000313" key="13">
    <source>
        <dbReference type="Proteomes" id="UP000663879"/>
    </source>
</evidence>
<evidence type="ECO:0000256" key="2">
    <source>
        <dbReference type="ARBA" id="ARBA00022448"/>
    </source>
</evidence>
<dbReference type="Proteomes" id="UP000663879">
    <property type="component" value="Unassembled WGS sequence"/>
</dbReference>
<sequence length="93" mass="10445">MDYSSGQKSALGANERAALMSNIKQQLDVAHAQELLQQVSEKCFKMCIQKPGSSLSSSDQKCLTYCMDRYFDAFNIVGRAYSQRLQKELANAR</sequence>
<dbReference type="SUPFAM" id="SSF144122">
    <property type="entry name" value="Tim10-like"/>
    <property type="match status" value="1"/>
</dbReference>
<dbReference type="GO" id="GO:0005743">
    <property type="term" value="C:mitochondrial inner membrane"/>
    <property type="evidence" value="ECO:0007669"/>
    <property type="project" value="UniProtKB-SubCell"/>
</dbReference>
<keyword evidence="10" id="KW-0999">Mitochondrion inner membrane</keyword>
<keyword evidence="8 10" id="KW-1015">Disulfide bond</keyword>
<evidence type="ECO:0000259" key="11">
    <source>
        <dbReference type="Pfam" id="PF02953"/>
    </source>
</evidence>
<proteinExistence type="inferred from homology"/>
<evidence type="ECO:0000256" key="5">
    <source>
        <dbReference type="ARBA" id="ARBA00022927"/>
    </source>
</evidence>
<keyword evidence="9 10" id="KW-0143">Chaperone</keyword>
<keyword evidence="13" id="KW-1185">Reference proteome</keyword>
<dbReference type="GO" id="GO:0046872">
    <property type="term" value="F:metal ion binding"/>
    <property type="evidence" value="ECO:0007669"/>
    <property type="project" value="UniProtKB-KW"/>
</dbReference>
<keyword evidence="7 10" id="KW-0496">Mitochondrion</keyword>
<keyword evidence="5 10" id="KW-0653">Protein transport</keyword>
<dbReference type="InterPro" id="IPR035427">
    <property type="entry name" value="Tim10-like_dom_sf"/>
</dbReference>
<dbReference type="InterPro" id="IPR004217">
    <property type="entry name" value="Tim10-like"/>
</dbReference>
<feature type="domain" description="Tim10-like" evidence="11">
    <location>
        <begin position="23"/>
        <end position="82"/>
    </location>
</feature>
<dbReference type="OrthoDB" id="7813104at2759"/>
<comment type="caution">
    <text evidence="12">The sequence shown here is derived from an EMBL/GenBank/DDBJ whole genome shotgun (WGS) entry which is preliminary data.</text>
</comment>
<dbReference type="EMBL" id="CAJNOC010001878">
    <property type="protein sequence ID" value="CAF0897718.1"/>
    <property type="molecule type" value="Genomic_DNA"/>
</dbReference>
<dbReference type="GO" id="GO:0042719">
    <property type="term" value="C:mitochondrial intermembrane space chaperone complex"/>
    <property type="evidence" value="ECO:0007669"/>
    <property type="project" value="UniProtKB-ARBA"/>
</dbReference>
<keyword evidence="6 10" id="KW-0811">Translocation</keyword>
<evidence type="ECO:0000256" key="8">
    <source>
        <dbReference type="ARBA" id="ARBA00023157"/>
    </source>
</evidence>
<keyword evidence="4" id="KW-0862">Zinc</keyword>
<evidence type="ECO:0000256" key="1">
    <source>
        <dbReference type="ARBA" id="ARBA00006720"/>
    </source>
</evidence>
<comment type="subunit">
    <text evidence="10">Heterohexamer.</text>
</comment>
<dbReference type="AlphaFoldDB" id="A0A813ZFV4"/>
<evidence type="ECO:0000256" key="10">
    <source>
        <dbReference type="RuleBase" id="RU367043"/>
    </source>
</evidence>
<comment type="subcellular location">
    <subcellularLocation>
        <location evidence="10">Mitochondrion inner membrane</location>
        <topology evidence="10">Peripheral membrane protein</topology>
        <orientation evidence="10">Intermembrane side</orientation>
    </subcellularLocation>
</comment>
<organism evidence="12 13">
    <name type="scientific">Brachionus calyciflorus</name>
    <dbReference type="NCBI Taxonomy" id="104777"/>
    <lineage>
        <taxon>Eukaryota</taxon>
        <taxon>Metazoa</taxon>
        <taxon>Spiralia</taxon>
        <taxon>Gnathifera</taxon>
        <taxon>Rotifera</taxon>
        <taxon>Eurotatoria</taxon>
        <taxon>Monogononta</taxon>
        <taxon>Pseudotrocha</taxon>
        <taxon>Ploima</taxon>
        <taxon>Brachionidae</taxon>
        <taxon>Brachionus</taxon>
    </lineage>
</organism>
<evidence type="ECO:0000256" key="3">
    <source>
        <dbReference type="ARBA" id="ARBA00022723"/>
    </source>
</evidence>
<evidence type="ECO:0000313" key="12">
    <source>
        <dbReference type="EMBL" id="CAF0897718.1"/>
    </source>
</evidence>
<keyword evidence="3" id="KW-0479">Metal-binding</keyword>
<dbReference type="GO" id="GO:0045039">
    <property type="term" value="P:protein insertion into mitochondrial inner membrane"/>
    <property type="evidence" value="ECO:0007669"/>
    <property type="project" value="UniProtKB-ARBA"/>
</dbReference>
<accession>A0A813ZFV4</accession>
<evidence type="ECO:0000256" key="7">
    <source>
        <dbReference type="ARBA" id="ARBA00023128"/>
    </source>
</evidence>
<comment type="similarity">
    <text evidence="1 10">Belongs to the small Tim family.</text>
</comment>
<dbReference type="Pfam" id="PF02953">
    <property type="entry name" value="zf-Tim10_DDP"/>
    <property type="match status" value="1"/>
</dbReference>
<dbReference type="Gene3D" id="1.10.287.810">
    <property type="entry name" value="Mitochondrial import inner membrane translocase subunit tim13 like domains"/>
    <property type="match status" value="1"/>
</dbReference>
<name>A0A813ZFV4_9BILA</name>
<dbReference type="GO" id="GO:0015031">
    <property type="term" value="P:protein transport"/>
    <property type="evidence" value="ECO:0007669"/>
    <property type="project" value="UniProtKB-KW"/>
</dbReference>
<gene>
    <name evidence="12" type="ORF">OXX778_LOCUS11238</name>
</gene>
<protein>
    <recommendedName>
        <fullName evidence="10">Mitochondrial import inner membrane translocase subunit</fullName>
    </recommendedName>
</protein>
<evidence type="ECO:0000256" key="4">
    <source>
        <dbReference type="ARBA" id="ARBA00022833"/>
    </source>
</evidence>
<dbReference type="FunFam" id="1.10.287.810:FF:000001">
    <property type="entry name" value="mitochondrial import inner membrane translocase subunit TIM13"/>
    <property type="match status" value="1"/>
</dbReference>
<comment type="domain">
    <text evidence="10">The twin CX3C motif contains 4 conserved Cys residues that form 2 disulfide bonds in the mitochondrial intermembrane space.</text>
</comment>
<keyword evidence="10" id="KW-0472">Membrane</keyword>
<evidence type="ECO:0000256" key="9">
    <source>
        <dbReference type="ARBA" id="ARBA00023186"/>
    </source>
</evidence>
<keyword evidence="2 10" id="KW-0813">Transport</keyword>
<reference evidence="12" key="1">
    <citation type="submission" date="2021-02" db="EMBL/GenBank/DDBJ databases">
        <authorList>
            <person name="Nowell W R."/>
        </authorList>
    </citation>
    <scope>NUCLEOTIDE SEQUENCE</scope>
    <source>
        <strain evidence="12">Ploen Becks lab</strain>
    </source>
</reference>